<evidence type="ECO:0000313" key="12">
    <source>
        <dbReference type="Proteomes" id="UP001201273"/>
    </source>
</evidence>
<dbReference type="Gene3D" id="3.30.70.260">
    <property type="match status" value="1"/>
</dbReference>
<dbReference type="Gene3D" id="3.20.20.70">
    <property type="entry name" value="Aldolase class I"/>
    <property type="match status" value="1"/>
</dbReference>
<keyword evidence="12" id="KW-1185">Reference proteome</keyword>
<comment type="catalytic activity">
    <reaction evidence="7">
        <text>prephenate + H(+) = 3-phenylpyruvate + CO2 + H2O</text>
        <dbReference type="Rhea" id="RHEA:21648"/>
        <dbReference type="ChEBI" id="CHEBI:15377"/>
        <dbReference type="ChEBI" id="CHEBI:15378"/>
        <dbReference type="ChEBI" id="CHEBI:16526"/>
        <dbReference type="ChEBI" id="CHEBI:18005"/>
        <dbReference type="ChEBI" id="CHEBI:29934"/>
        <dbReference type="EC" id="4.2.1.51"/>
    </reaction>
</comment>
<keyword evidence="2" id="KW-0028">Amino-acid biosynthesis</keyword>
<keyword evidence="6" id="KW-0456">Lyase</keyword>
<feature type="domain" description="ACT" evidence="10">
    <location>
        <begin position="295"/>
        <end position="372"/>
    </location>
</feature>
<dbReference type="PROSITE" id="PS51671">
    <property type="entry name" value="ACT"/>
    <property type="match status" value="1"/>
</dbReference>
<dbReference type="EC" id="5.4.99.5" evidence="11"/>
<comment type="caution">
    <text evidence="11">The sequence shown here is derived from an EMBL/GenBank/DDBJ whole genome shotgun (WGS) entry which is preliminary data.</text>
</comment>
<organism evidence="11 12">
    <name type="scientific">Motilimonas cestriensis</name>
    <dbReference type="NCBI Taxonomy" id="2742685"/>
    <lineage>
        <taxon>Bacteria</taxon>
        <taxon>Pseudomonadati</taxon>
        <taxon>Pseudomonadota</taxon>
        <taxon>Gammaproteobacteria</taxon>
        <taxon>Alteromonadales</taxon>
        <taxon>Alteromonadales genera incertae sedis</taxon>
        <taxon>Motilimonas</taxon>
    </lineage>
</organism>
<evidence type="ECO:0000259" key="8">
    <source>
        <dbReference type="PROSITE" id="PS51168"/>
    </source>
</evidence>
<keyword evidence="5" id="KW-0584">Phenylalanine biosynthesis</keyword>
<evidence type="ECO:0000313" key="11">
    <source>
        <dbReference type="EMBL" id="MCE2593633.1"/>
    </source>
</evidence>
<dbReference type="InterPro" id="IPR010952">
    <property type="entry name" value="CM_P_1"/>
</dbReference>
<reference evidence="11 12" key="1">
    <citation type="journal article" date="2022" name="Environ. Microbiol. Rep.">
        <title>Eco-phylogenetic analyses reveal divergent evolution of vitamin B12 metabolism in the marine bacterial family 'Psychromonadaceae'.</title>
        <authorList>
            <person name="Jin X."/>
            <person name="Yang Y."/>
            <person name="Cao H."/>
            <person name="Gao B."/>
            <person name="Zhao Z."/>
        </authorList>
    </citation>
    <scope>NUCLEOTIDE SEQUENCE [LARGE SCALE GENOMIC DNA]</scope>
    <source>
        <strain evidence="11 12">MKS20</strain>
    </source>
</reference>
<sequence>MASLDLEEIRRTITALDSDLLTLLAKRKAIALDVARSKQANPRPVRDQEREQALLERLIIQGKDLGLDAHYITEIYHTILEDSVRSQQVYLQQLVNPENSLPQIKLAFVAETESLFAGIKYINRQGKTLVQWPCKHFQQAIQEVEQGCADTAILPIENTSAGSINEVYDLLQHTRLSIVGEIVVNTEYALYANSELPLTQMSTLYCTPQVAQQSSHFIQQLDNINIVYTLTSAQAAEQVKNDAHAAVICNIEEEFCAELVNIKSHITNQQENLSRFILVARKAINVTSQIPAKTTLVLATGQTAGALLNVLSVFKKYNLIMTKLESRPIQGNPWEEMFYIDLAANLDSPAMAQALAEITPQTQYLKVLGCYPSNEVKATQVPVAQLAKIHHEAELATPEPNSEAHSISLSQLNQEFNLIACATISNEDDFASQAQQLKNAGAQAILINQKAIDSSLSQQGLWQACQQRARALNLLLIIPVQQLHALNHAAKYADLLYVPGDQMHNSELLEQLGRQHRPVILVRAKTANNDNWLSCATTIMEQGNQQVLLCEHGQYQGEHTQLNLMQTCRLKAHTSLPILVHADGDITDNEFLLFNKDLYSLGLNGSIIDTKSNEPQQLQRLGTLSKQVNTLKKHN</sequence>
<evidence type="ECO:0000256" key="6">
    <source>
        <dbReference type="ARBA" id="ARBA00023239"/>
    </source>
</evidence>
<dbReference type="CDD" id="cd04905">
    <property type="entry name" value="ACT_CM-PDT"/>
    <property type="match status" value="1"/>
</dbReference>
<dbReference type="GO" id="GO:0004106">
    <property type="term" value="F:chorismate mutase activity"/>
    <property type="evidence" value="ECO:0007669"/>
    <property type="project" value="UniProtKB-EC"/>
</dbReference>
<dbReference type="Gene3D" id="1.20.59.10">
    <property type="entry name" value="Chorismate mutase"/>
    <property type="match status" value="1"/>
</dbReference>
<keyword evidence="3" id="KW-0808">Transferase</keyword>
<dbReference type="Pfam" id="PF00800">
    <property type="entry name" value="PDT"/>
    <property type="match status" value="1"/>
</dbReference>
<accession>A0ABS8W5Z7</accession>
<keyword evidence="4" id="KW-0057">Aromatic amino acid biosynthesis</keyword>
<dbReference type="Pfam" id="PF00793">
    <property type="entry name" value="DAHP_synth_1"/>
    <property type="match status" value="1"/>
</dbReference>
<dbReference type="PROSITE" id="PS51168">
    <property type="entry name" value="CHORISMATE_MUT_2"/>
    <property type="match status" value="1"/>
</dbReference>
<evidence type="ECO:0000256" key="1">
    <source>
        <dbReference type="ARBA" id="ARBA00004741"/>
    </source>
</evidence>
<evidence type="ECO:0000256" key="5">
    <source>
        <dbReference type="ARBA" id="ARBA00023222"/>
    </source>
</evidence>
<name>A0ABS8W5Z7_9GAMM</name>
<dbReference type="InterPro" id="IPR018528">
    <property type="entry name" value="Preph_deHydtase_CS"/>
</dbReference>
<dbReference type="PROSITE" id="PS51171">
    <property type="entry name" value="PREPHENATE_DEHYDR_3"/>
    <property type="match status" value="1"/>
</dbReference>
<dbReference type="InterPro" id="IPR013785">
    <property type="entry name" value="Aldolase_TIM"/>
</dbReference>
<dbReference type="InterPro" id="IPR002912">
    <property type="entry name" value="ACT_dom"/>
</dbReference>
<dbReference type="SUPFAM" id="SSF53850">
    <property type="entry name" value="Periplasmic binding protein-like II"/>
    <property type="match status" value="1"/>
</dbReference>
<feature type="domain" description="Chorismate mutase" evidence="8">
    <location>
        <begin position="1"/>
        <end position="91"/>
    </location>
</feature>
<dbReference type="InterPro" id="IPR045865">
    <property type="entry name" value="ACT-like_dom_sf"/>
</dbReference>
<dbReference type="EMBL" id="JAIMJA010000002">
    <property type="protein sequence ID" value="MCE2593633.1"/>
    <property type="molecule type" value="Genomic_DNA"/>
</dbReference>
<dbReference type="InterPro" id="IPR036263">
    <property type="entry name" value="Chorismate_II_sf"/>
</dbReference>
<dbReference type="PANTHER" id="PTHR21022:SF19">
    <property type="entry name" value="PREPHENATE DEHYDRATASE-RELATED"/>
    <property type="match status" value="1"/>
</dbReference>
<evidence type="ECO:0000256" key="2">
    <source>
        <dbReference type="ARBA" id="ARBA00022605"/>
    </source>
</evidence>
<evidence type="ECO:0000259" key="9">
    <source>
        <dbReference type="PROSITE" id="PS51171"/>
    </source>
</evidence>
<evidence type="ECO:0000259" key="10">
    <source>
        <dbReference type="PROSITE" id="PS51671"/>
    </source>
</evidence>
<protein>
    <submittedName>
        <fullName evidence="11">Chorismate mutase</fullName>
        <ecNumber evidence="11">5.4.99.5</ecNumber>
    </submittedName>
</protein>
<dbReference type="NCBIfam" id="TIGR01797">
    <property type="entry name" value="CM_P_1"/>
    <property type="match status" value="1"/>
</dbReference>
<dbReference type="Gene3D" id="3.40.190.10">
    <property type="entry name" value="Periplasmic binding protein-like II"/>
    <property type="match status" value="2"/>
</dbReference>
<dbReference type="PROSITE" id="PS00858">
    <property type="entry name" value="PREPHENATE_DEHYDR_2"/>
    <property type="match status" value="1"/>
</dbReference>
<dbReference type="SUPFAM" id="SSF55021">
    <property type="entry name" value="ACT-like"/>
    <property type="match status" value="1"/>
</dbReference>
<gene>
    <name evidence="11" type="ORF">K6Y31_02250</name>
</gene>
<proteinExistence type="predicted"/>
<evidence type="ECO:0000256" key="3">
    <source>
        <dbReference type="ARBA" id="ARBA00022679"/>
    </source>
</evidence>
<dbReference type="SUPFAM" id="SSF51569">
    <property type="entry name" value="Aldolase"/>
    <property type="match status" value="1"/>
</dbReference>
<dbReference type="InterPro" id="IPR001086">
    <property type="entry name" value="Preph_deHydtase"/>
</dbReference>
<evidence type="ECO:0000256" key="7">
    <source>
        <dbReference type="ARBA" id="ARBA00047848"/>
    </source>
</evidence>
<dbReference type="SUPFAM" id="SSF48600">
    <property type="entry name" value="Chorismate mutase II"/>
    <property type="match status" value="1"/>
</dbReference>
<evidence type="ECO:0000256" key="4">
    <source>
        <dbReference type="ARBA" id="ARBA00023141"/>
    </source>
</evidence>
<dbReference type="SMART" id="SM00830">
    <property type="entry name" value="CM_2"/>
    <property type="match status" value="1"/>
</dbReference>
<dbReference type="RefSeq" id="WP_233051231.1">
    <property type="nucleotide sequence ID" value="NZ_JAIMJA010000002.1"/>
</dbReference>
<dbReference type="InterPro" id="IPR006218">
    <property type="entry name" value="DAHP1/KDSA"/>
</dbReference>
<dbReference type="Proteomes" id="UP001201273">
    <property type="component" value="Unassembled WGS sequence"/>
</dbReference>
<dbReference type="PANTHER" id="PTHR21022">
    <property type="entry name" value="PREPHENATE DEHYDRATASE P PROTEIN"/>
    <property type="match status" value="1"/>
</dbReference>
<feature type="domain" description="Prephenate dehydratase" evidence="9">
    <location>
        <begin position="103"/>
        <end position="281"/>
    </location>
</feature>
<comment type="pathway">
    <text evidence="1">Amino-acid biosynthesis; L-phenylalanine biosynthesis; phenylpyruvate from prephenate: step 1/1.</text>
</comment>
<keyword evidence="11" id="KW-0413">Isomerase</keyword>
<dbReference type="InterPro" id="IPR002701">
    <property type="entry name" value="CM_II_prokaryot"/>
</dbReference>
<dbReference type="InterPro" id="IPR036979">
    <property type="entry name" value="CM_dom_sf"/>
</dbReference>
<dbReference type="Pfam" id="PF01817">
    <property type="entry name" value="CM_2"/>
    <property type="match status" value="1"/>
</dbReference>